<evidence type="ECO:0000313" key="2">
    <source>
        <dbReference type="Proteomes" id="UP001374584"/>
    </source>
</evidence>
<keyword evidence="2" id="KW-1185">Reference proteome</keyword>
<organism evidence="1 2">
    <name type="scientific">Phaseolus coccineus</name>
    <name type="common">Scarlet runner bean</name>
    <name type="synonym">Phaseolus multiflorus</name>
    <dbReference type="NCBI Taxonomy" id="3886"/>
    <lineage>
        <taxon>Eukaryota</taxon>
        <taxon>Viridiplantae</taxon>
        <taxon>Streptophyta</taxon>
        <taxon>Embryophyta</taxon>
        <taxon>Tracheophyta</taxon>
        <taxon>Spermatophyta</taxon>
        <taxon>Magnoliopsida</taxon>
        <taxon>eudicotyledons</taxon>
        <taxon>Gunneridae</taxon>
        <taxon>Pentapetalae</taxon>
        <taxon>rosids</taxon>
        <taxon>fabids</taxon>
        <taxon>Fabales</taxon>
        <taxon>Fabaceae</taxon>
        <taxon>Papilionoideae</taxon>
        <taxon>50 kb inversion clade</taxon>
        <taxon>NPAAA clade</taxon>
        <taxon>indigoferoid/millettioid clade</taxon>
        <taxon>Phaseoleae</taxon>
        <taxon>Phaseolus</taxon>
    </lineage>
</organism>
<sequence>MQLNWGVLRISGIHYICKYVVQNNLDTSHSYNSKSPLFNSNPNIQFNFSSIQHKHAKCNILLFCCIH</sequence>
<dbReference type="AlphaFoldDB" id="A0AAN9NCM8"/>
<gene>
    <name evidence="1" type="ORF">VNO80_09979</name>
</gene>
<name>A0AAN9NCM8_PHACN</name>
<protein>
    <submittedName>
        <fullName evidence="1">Uncharacterized protein</fullName>
    </submittedName>
</protein>
<comment type="caution">
    <text evidence="1">The sequence shown here is derived from an EMBL/GenBank/DDBJ whole genome shotgun (WGS) entry which is preliminary data.</text>
</comment>
<proteinExistence type="predicted"/>
<reference evidence="1 2" key="1">
    <citation type="submission" date="2024-01" db="EMBL/GenBank/DDBJ databases">
        <title>The genomes of 5 underutilized Papilionoideae crops provide insights into root nodulation and disease resistanc.</title>
        <authorList>
            <person name="Jiang F."/>
        </authorList>
    </citation>
    <scope>NUCLEOTIDE SEQUENCE [LARGE SCALE GENOMIC DNA]</scope>
    <source>
        <strain evidence="1">JINMINGXINNONG_FW02</strain>
        <tissue evidence="1">Leaves</tissue>
    </source>
</reference>
<evidence type="ECO:0000313" key="1">
    <source>
        <dbReference type="EMBL" id="KAK7367959.1"/>
    </source>
</evidence>
<dbReference type="Proteomes" id="UP001374584">
    <property type="component" value="Unassembled WGS sequence"/>
</dbReference>
<accession>A0AAN9NCM8</accession>
<dbReference type="EMBL" id="JAYMYR010000004">
    <property type="protein sequence ID" value="KAK7367959.1"/>
    <property type="molecule type" value="Genomic_DNA"/>
</dbReference>